<reference evidence="1" key="1">
    <citation type="submission" date="2023-04" db="EMBL/GenBank/DDBJ databases">
        <title>A chromosome-level genome assembly of the parasitoid wasp Eretmocerus hayati.</title>
        <authorList>
            <person name="Zhong Y."/>
            <person name="Liu S."/>
            <person name="Liu Y."/>
        </authorList>
    </citation>
    <scope>NUCLEOTIDE SEQUENCE</scope>
    <source>
        <strain evidence="1">ZJU_SS_LIU_2023</strain>
    </source>
</reference>
<name>A0ACC2P0T2_9HYME</name>
<dbReference type="EMBL" id="CM056742">
    <property type="protein sequence ID" value="KAJ8676728.1"/>
    <property type="molecule type" value="Genomic_DNA"/>
</dbReference>
<accession>A0ACC2P0T2</accession>
<proteinExistence type="predicted"/>
<keyword evidence="2" id="KW-1185">Reference proteome</keyword>
<evidence type="ECO:0000313" key="1">
    <source>
        <dbReference type="EMBL" id="KAJ8676728.1"/>
    </source>
</evidence>
<organism evidence="1 2">
    <name type="scientific">Eretmocerus hayati</name>
    <dbReference type="NCBI Taxonomy" id="131215"/>
    <lineage>
        <taxon>Eukaryota</taxon>
        <taxon>Metazoa</taxon>
        <taxon>Ecdysozoa</taxon>
        <taxon>Arthropoda</taxon>
        <taxon>Hexapoda</taxon>
        <taxon>Insecta</taxon>
        <taxon>Pterygota</taxon>
        <taxon>Neoptera</taxon>
        <taxon>Endopterygota</taxon>
        <taxon>Hymenoptera</taxon>
        <taxon>Apocrita</taxon>
        <taxon>Proctotrupomorpha</taxon>
        <taxon>Chalcidoidea</taxon>
        <taxon>Aphelinidae</taxon>
        <taxon>Aphelininae</taxon>
        <taxon>Eretmocerus</taxon>
    </lineage>
</organism>
<comment type="caution">
    <text evidence="1">The sequence shown here is derived from an EMBL/GenBank/DDBJ whole genome shotgun (WGS) entry which is preliminary data.</text>
</comment>
<dbReference type="Proteomes" id="UP001239111">
    <property type="component" value="Chromosome 2"/>
</dbReference>
<gene>
    <name evidence="1" type="ORF">QAD02_012515</name>
</gene>
<evidence type="ECO:0000313" key="2">
    <source>
        <dbReference type="Proteomes" id="UP001239111"/>
    </source>
</evidence>
<protein>
    <submittedName>
        <fullName evidence="1">Uncharacterized protein</fullName>
    </submittedName>
</protein>
<sequence>MTCPCHMSFLFQSVASVIAKNTLHDLPHSSIYRLKPLSQTLIEECALQGSPVNLRPSLAQEPSTRITSFARLTQIALQRFLASLRKKHFSIPSSCSGVAYQNCGKRV</sequence>